<dbReference type="Proteomes" id="UP000800038">
    <property type="component" value="Unassembled WGS sequence"/>
</dbReference>
<dbReference type="AlphaFoldDB" id="A0A6A5SX00"/>
<evidence type="ECO:0000313" key="3">
    <source>
        <dbReference type="Proteomes" id="UP000800038"/>
    </source>
</evidence>
<sequence length="158" mass="17783">MRLLVAKFVKVFVSLSLVNAECCSQAGEESGQCYDGSFATLCCEVGSRNIFCCDCDGGCKQETKEYYTALAQMRQFNCYATEWLPEAKSNEFLQHEFTTPVSIHKVEYFGVFLRTGACSEVFGSEIIPWNVHFVGFLHRQTGLGLFDVRHLFGARDVD</sequence>
<proteinExistence type="predicted"/>
<feature type="signal peptide" evidence="1">
    <location>
        <begin position="1"/>
        <end position="20"/>
    </location>
</feature>
<gene>
    <name evidence="2" type="ORF">EJ02DRAFT_464316</name>
</gene>
<dbReference type="EMBL" id="ML976018">
    <property type="protein sequence ID" value="KAF1944234.1"/>
    <property type="molecule type" value="Genomic_DNA"/>
</dbReference>
<reference evidence="2" key="1">
    <citation type="journal article" date="2020" name="Stud. Mycol.">
        <title>101 Dothideomycetes genomes: a test case for predicting lifestyles and emergence of pathogens.</title>
        <authorList>
            <person name="Haridas S."/>
            <person name="Albert R."/>
            <person name="Binder M."/>
            <person name="Bloem J."/>
            <person name="Labutti K."/>
            <person name="Salamov A."/>
            <person name="Andreopoulos B."/>
            <person name="Baker S."/>
            <person name="Barry K."/>
            <person name="Bills G."/>
            <person name="Bluhm B."/>
            <person name="Cannon C."/>
            <person name="Castanera R."/>
            <person name="Culley D."/>
            <person name="Daum C."/>
            <person name="Ezra D."/>
            <person name="Gonzalez J."/>
            <person name="Henrissat B."/>
            <person name="Kuo A."/>
            <person name="Liang C."/>
            <person name="Lipzen A."/>
            <person name="Lutzoni F."/>
            <person name="Magnuson J."/>
            <person name="Mondo S."/>
            <person name="Nolan M."/>
            <person name="Ohm R."/>
            <person name="Pangilinan J."/>
            <person name="Park H.-J."/>
            <person name="Ramirez L."/>
            <person name="Alfaro M."/>
            <person name="Sun H."/>
            <person name="Tritt A."/>
            <person name="Yoshinaga Y."/>
            <person name="Zwiers L.-H."/>
            <person name="Turgeon B."/>
            <person name="Goodwin S."/>
            <person name="Spatafora J."/>
            <person name="Crous P."/>
            <person name="Grigoriev I."/>
        </authorList>
    </citation>
    <scope>NUCLEOTIDE SEQUENCE</scope>
    <source>
        <strain evidence="2">CBS 161.51</strain>
    </source>
</reference>
<dbReference type="OrthoDB" id="3737830at2759"/>
<name>A0A6A5SX00_9PLEO</name>
<organism evidence="2 3">
    <name type="scientific">Clathrospora elynae</name>
    <dbReference type="NCBI Taxonomy" id="706981"/>
    <lineage>
        <taxon>Eukaryota</taxon>
        <taxon>Fungi</taxon>
        <taxon>Dikarya</taxon>
        <taxon>Ascomycota</taxon>
        <taxon>Pezizomycotina</taxon>
        <taxon>Dothideomycetes</taxon>
        <taxon>Pleosporomycetidae</taxon>
        <taxon>Pleosporales</taxon>
        <taxon>Diademaceae</taxon>
        <taxon>Clathrospora</taxon>
    </lineage>
</organism>
<evidence type="ECO:0000313" key="2">
    <source>
        <dbReference type="EMBL" id="KAF1944234.1"/>
    </source>
</evidence>
<keyword evidence="3" id="KW-1185">Reference proteome</keyword>
<feature type="chain" id="PRO_5025530617" evidence="1">
    <location>
        <begin position="21"/>
        <end position="158"/>
    </location>
</feature>
<protein>
    <submittedName>
        <fullName evidence="2">Uncharacterized protein</fullName>
    </submittedName>
</protein>
<keyword evidence="1" id="KW-0732">Signal</keyword>
<accession>A0A6A5SX00</accession>
<evidence type="ECO:0000256" key="1">
    <source>
        <dbReference type="SAM" id="SignalP"/>
    </source>
</evidence>